<comment type="caution">
    <text evidence="2">The sequence shown here is derived from an EMBL/GenBank/DDBJ whole genome shotgun (WGS) entry which is preliminary data.</text>
</comment>
<organism evidence="2 3">
    <name type="scientific">Victivallis vadensis</name>
    <dbReference type="NCBI Taxonomy" id="172901"/>
    <lineage>
        <taxon>Bacteria</taxon>
        <taxon>Pseudomonadati</taxon>
        <taxon>Lentisphaerota</taxon>
        <taxon>Lentisphaeria</taxon>
        <taxon>Victivallales</taxon>
        <taxon>Victivallaceae</taxon>
        <taxon>Victivallis</taxon>
    </lineage>
</organism>
<sequence length="223" mass="25196">MKIQNGQRLVFIGDSVTDMGRTRNGDAPSEGLFEPLGKGYPHIVSGLLNAVYPERRVRITNVANGGNNVRDLKARWQRDVIDLAPDWLSILIGFNDVWRQFDSPQFPEQAVPPEEYENTLRELVVSTQPRLSGGLVLMAPYFIEPNSSDAMRKRMDEYGAACAKIAAETGVLFVDLQAVFDKVLKHCYSCYISWDRVHPNVYGSTIIARAFLRAVEFDYNHEL</sequence>
<evidence type="ECO:0000313" key="2">
    <source>
        <dbReference type="EMBL" id="PVY39387.1"/>
    </source>
</evidence>
<dbReference type="EMBL" id="QEKH01000021">
    <property type="protein sequence ID" value="PVY39387.1"/>
    <property type="molecule type" value="Genomic_DNA"/>
</dbReference>
<evidence type="ECO:0000259" key="1">
    <source>
        <dbReference type="Pfam" id="PF13472"/>
    </source>
</evidence>
<dbReference type="InterPro" id="IPR036514">
    <property type="entry name" value="SGNH_hydro_sf"/>
</dbReference>
<dbReference type="InterPro" id="IPR051532">
    <property type="entry name" value="Ester_Hydrolysis_Enzymes"/>
</dbReference>
<accession>A0A2U1ASZ0</accession>
<feature type="domain" description="SGNH hydrolase-type esterase" evidence="1">
    <location>
        <begin position="11"/>
        <end position="203"/>
    </location>
</feature>
<dbReference type="OrthoDB" id="9794725at2"/>
<dbReference type="Gene3D" id="3.40.50.1110">
    <property type="entry name" value="SGNH hydrolase"/>
    <property type="match status" value="1"/>
</dbReference>
<dbReference type="Proteomes" id="UP000245959">
    <property type="component" value="Unassembled WGS sequence"/>
</dbReference>
<evidence type="ECO:0000313" key="3">
    <source>
        <dbReference type="Proteomes" id="UP000245959"/>
    </source>
</evidence>
<name>A0A2U1ASZ0_9BACT</name>
<reference evidence="2 3" key="1">
    <citation type="submission" date="2018-04" db="EMBL/GenBank/DDBJ databases">
        <title>Genomic Encyclopedia of Type Strains, Phase IV (KMG-IV): sequencing the most valuable type-strain genomes for metagenomic binning, comparative biology and taxonomic classification.</title>
        <authorList>
            <person name="Goeker M."/>
        </authorList>
    </citation>
    <scope>NUCLEOTIDE SEQUENCE [LARGE SCALE GENOMIC DNA]</scope>
    <source>
        <strain evidence="2 3">DSM 14823</strain>
    </source>
</reference>
<dbReference type="GeneID" id="78296035"/>
<dbReference type="AlphaFoldDB" id="A0A2U1ASZ0"/>
<proteinExistence type="predicted"/>
<dbReference type="PANTHER" id="PTHR30383:SF5">
    <property type="entry name" value="SGNH HYDROLASE-TYPE ESTERASE DOMAIN-CONTAINING PROTEIN"/>
    <property type="match status" value="1"/>
</dbReference>
<dbReference type="InterPro" id="IPR013830">
    <property type="entry name" value="SGNH_hydro"/>
</dbReference>
<dbReference type="RefSeq" id="WP_116884743.1">
    <property type="nucleotide sequence ID" value="NZ_CABMMC010000002.1"/>
</dbReference>
<dbReference type="PANTHER" id="PTHR30383">
    <property type="entry name" value="THIOESTERASE 1/PROTEASE 1/LYSOPHOSPHOLIPASE L1"/>
    <property type="match status" value="1"/>
</dbReference>
<protein>
    <submittedName>
        <fullName evidence="2">Lysophospholipase L1-like esterase</fullName>
    </submittedName>
</protein>
<keyword evidence="3" id="KW-1185">Reference proteome</keyword>
<dbReference type="SUPFAM" id="SSF52266">
    <property type="entry name" value="SGNH hydrolase"/>
    <property type="match status" value="1"/>
</dbReference>
<dbReference type="GO" id="GO:0004622">
    <property type="term" value="F:phosphatidylcholine lysophospholipase activity"/>
    <property type="evidence" value="ECO:0007669"/>
    <property type="project" value="TreeGrafter"/>
</dbReference>
<dbReference type="CDD" id="cd01834">
    <property type="entry name" value="SGNH_hydrolase_like_2"/>
    <property type="match status" value="1"/>
</dbReference>
<gene>
    <name evidence="2" type="ORF">C8D82_12162</name>
</gene>
<dbReference type="Pfam" id="PF13472">
    <property type="entry name" value="Lipase_GDSL_2"/>
    <property type="match status" value="1"/>
</dbReference>